<accession>A0A7K2IT72</accession>
<name>A0A7K2IT72_9ACTN</name>
<dbReference type="AlphaFoldDB" id="A0A7K2IT72"/>
<evidence type="ECO:0000313" key="1">
    <source>
        <dbReference type="EMBL" id="MYR33169.1"/>
    </source>
</evidence>
<dbReference type="RefSeq" id="WP_161111075.1">
    <property type="nucleotide sequence ID" value="NZ_JBEXQO010000004.1"/>
</dbReference>
<gene>
    <name evidence="1" type="ORF">GTW20_13065</name>
</gene>
<proteinExistence type="predicted"/>
<evidence type="ECO:0000313" key="2">
    <source>
        <dbReference type="Proteomes" id="UP000467124"/>
    </source>
</evidence>
<comment type="caution">
    <text evidence="1">The sequence shown here is derived from an EMBL/GenBank/DDBJ whole genome shotgun (WGS) entry which is preliminary data.</text>
</comment>
<organism evidence="1 2">
    <name type="scientific">Nocardiopsis alba</name>
    <dbReference type="NCBI Taxonomy" id="53437"/>
    <lineage>
        <taxon>Bacteria</taxon>
        <taxon>Bacillati</taxon>
        <taxon>Actinomycetota</taxon>
        <taxon>Actinomycetes</taxon>
        <taxon>Streptosporangiales</taxon>
        <taxon>Nocardiopsidaceae</taxon>
        <taxon>Nocardiopsis</taxon>
    </lineage>
</organism>
<reference evidence="1 2" key="1">
    <citation type="journal article" date="2019" name="Nat. Commun.">
        <title>The antimicrobial potential of Streptomyces from insect microbiomes.</title>
        <authorList>
            <person name="Chevrette M.G."/>
            <person name="Carlson C.M."/>
            <person name="Ortega H.E."/>
            <person name="Thomas C."/>
            <person name="Ananiev G.E."/>
            <person name="Barns K.J."/>
            <person name="Book A.J."/>
            <person name="Cagnazzo J."/>
            <person name="Carlos C."/>
            <person name="Flanigan W."/>
            <person name="Grubbs K.J."/>
            <person name="Horn H.A."/>
            <person name="Hoffmann F.M."/>
            <person name="Klassen J.L."/>
            <person name="Knack J.J."/>
            <person name="Lewin G.R."/>
            <person name="McDonald B.R."/>
            <person name="Muller L."/>
            <person name="Melo W.G.P."/>
            <person name="Pinto-Tomas A.A."/>
            <person name="Schmitz A."/>
            <person name="Wendt-Pienkowski E."/>
            <person name="Wildman S."/>
            <person name="Zhao M."/>
            <person name="Zhang F."/>
            <person name="Bugni T.S."/>
            <person name="Andes D.R."/>
            <person name="Pupo M.T."/>
            <person name="Currie C.R."/>
        </authorList>
    </citation>
    <scope>NUCLEOTIDE SEQUENCE [LARGE SCALE GENOMIC DNA]</scope>
    <source>
        <strain evidence="1 2">SID5840</strain>
    </source>
</reference>
<dbReference type="EMBL" id="WWHY01000001">
    <property type="protein sequence ID" value="MYR33169.1"/>
    <property type="molecule type" value="Genomic_DNA"/>
</dbReference>
<sequence length="85" mass="9676">MRVKVTSHEPWGVMVRIIDHEHIGASVDGVVIDSPHPRAEPEDYPAIGVERSAVAIRIREDGEPPWVYLSMLHTDVFHLSRRAER</sequence>
<dbReference type="Proteomes" id="UP000467124">
    <property type="component" value="Unassembled WGS sequence"/>
</dbReference>
<protein>
    <submittedName>
        <fullName evidence="1">Uncharacterized protein</fullName>
    </submittedName>
</protein>